<dbReference type="Gene3D" id="3.30.200.20">
    <property type="entry name" value="Phosphorylase Kinase, domain 1"/>
    <property type="match status" value="1"/>
</dbReference>
<dbReference type="PROSITE" id="PS00108">
    <property type="entry name" value="PROTEIN_KINASE_ST"/>
    <property type="match status" value="1"/>
</dbReference>
<dbReference type="PROSITE" id="PS50011">
    <property type="entry name" value="PROTEIN_KINASE_DOM"/>
    <property type="match status" value="1"/>
</dbReference>
<dbReference type="EC" id="2.7.11.1" evidence="1"/>
<evidence type="ECO:0000256" key="7">
    <source>
        <dbReference type="ARBA" id="ARBA00047899"/>
    </source>
</evidence>
<dbReference type="SMART" id="SM00220">
    <property type="entry name" value="S_TKc"/>
    <property type="match status" value="1"/>
</dbReference>
<gene>
    <name evidence="12" type="ORF">U0070_004705</name>
</gene>
<accession>A0AAW0IA93</accession>
<dbReference type="FunFam" id="1.10.510.10:FF:000571">
    <property type="entry name" value="Maternal embryonic leucine zipper kinase"/>
    <property type="match status" value="1"/>
</dbReference>
<dbReference type="SUPFAM" id="SSF56112">
    <property type="entry name" value="Protein kinase-like (PK-like)"/>
    <property type="match status" value="1"/>
</dbReference>
<dbReference type="InterPro" id="IPR000719">
    <property type="entry name" value="Prot_kinase_dom"/>
</dbReference>
<comment type="caution">
    <text evidence="12">The sequence shown here is derived from an EMBL/GenBank/DDBJ whole genome shotgun (WGS) entry which is preliminary data.</text>
</comment>
<feature type="region of interest" description="Disordered" evidence="10">
    <location>
        <begin position="475"/>
        <end position="543"/>
    </location>
</feature>
<reference evidence="12 13" key="1">
    <citation type="journal article" date="2023" name="bioRxiv">
        <title>Conserved and derived expression patterns and positive selection on dental genes reveal complex evolutionary context of ever-growing rodent molars.</title>
        <authorList>
            <person name="Calamari Z.T."/>
            <person name="Song A."/>
            <person name="Cohen E."/>
            <person name="Akter M."/>
            <person name="Roy R.D."/>
            <person name="Hallikas O."/>
            <person name="Christensen M.M."/>
            <person name="Li P."/>
            <person name="Marangoni P."/>
            <person name="Jernvall J."/>
            <person name="Klein O.D."/>
        </authorList>
    </citation>
    <scope>NUCLEOTIDE SEQUENCE [LARGE SCALE GENOMIC DNA]</scope>
    <source>
        <strain evidence="12">V071</strain>
    </source>
</reference>
<dbReference type="InterPro" id="IPR008271">
    <property type="entry name" value="Ser/Thr_kinase_AS"/>
</dbReference>
<keyword evidence="13" id="KW-1185">Reference proteome</keyword>
<feature type="compositionally biased region" description="Polar residues" evidence="10">
    <location>
        <begin position="476"/>
        <end position="490"/>
    </location>
</feature>
<evidence type="ECO:0000256" key="2">
    <source>
        <dbReference type="ARBA" id="ARBA00022527"/>
    </source>
</evidence>
<name>A0AAW0IA93_MYOGA</name>
<feature type="binding site" evidence="9">
    <location>
        <position position="64"/>
    </location>
    <ligand>
        <name>ATP</name>
        <dbReference type="ChEBI" id="CHEBI:30616"/>
    </ligand>
</feature>
<keyword evidence="3" id="KW-0808">Transferase</keyword>
<dbReference type="GO" id="GO:0004674">
    <property type="term" value="F:protein serine/threonine kinase activity"/>
    <property type="evidence" value="ECO:0007669"/>
    <property type="project" value="UniProtKB-KW"/>
</dbReference>
<keyword evidence="2" id="KW-0723">Serine/threonine-protein kinase</keyword>
<dbReference type="Pfam" id="PF00069">
    <property type="entry name" value="Pkinase"/>
    <property type="match status" value="1"/>
</dbReference>
<dbReference type="PANTHER" id="PTHR24346">
    <property type="entry name" value="MAP/MICROTUBULE AFFINITY-REGULATING KINASE"/>
    <property type="match status" value="1"/>
</dbReference>
<dbReference type="EMBL" id="JBBHLL010000180">
    <property type="protein sequence ID" value="KAK7811162.1"/>
    <property type="molecule type" value="Genomic_DNA"/>
</dbReference>
<evidence type="ECO:0000256" key="10">
    <source>
        <dbReference type="SAM" id="MobiDB-lite"/>
    </source>
</evidence>
<dbReference type="FunFam" id="3.30.200.20:FF:000003">
    <property type="entry name" value="Non-specific serine/threonine protein kinase"/>
    <property type="match status" value="1"/>
</dbReference>
<evidence type="ECO:0000256" key="6">
    <source>
        <dbReference type="ARBA" id="ARBA00022840"/>
    </source>
</evidence>
<comment type="catalytic activity">
    <reaction evidence="8">
        <text>L-seryl-[protein] + ATP = O-phospho-L-seryl-[protein] + ADP + H(+)</text>
        <dbReference type="Rhea" id="RHEA:17989"/>
        <dbReference type="Rhea" id="RHEA-COMP:9863"/>
        <dbReference type="Rhea" id="RHEA-COMP:11604"/>
        <dbReference type="ChEBI" id="CHEBI:15378"/>
        <dbReference type="ChEBI" id="CHEBI:29999"/>
        <dbReference type="ChEBI" id="CHEBI:30616"/>
        <dbReference type="ChEBI" id="CHEBI:83421"/>
        <dbReference type="ChEBI" id="CHEBI:456216"/>
        <dbReference type="EC" id="2.7.11.1"/>
    </reaction>
</comment>
<dbReference type="GO" id="GO:0045719">
    <property type="term" value="P:negative regulation of glycogen biosynthetic process"/>
    <property type="evidence" value="ECO:0007669"/>
    <property type="project" value="TreeGrafter"/>
</dbReference>
<feature type="compositionally biased region" description="Polar residues" evidence="10">
    <location>
        <begin position="502"/>
        <end position="522"/>
    </location>
</feature>
<dbReference type="Proteomes" id="UP001488838">
    <property type="component" value="Unassembled WGS sequence"/>
</dbReference>
<protein>
    <recommendedName>
        <fullName evidence="1">non-specific serine/threonine protein kinase</fullName>
        <ecNumber evidence="1">2.7.11.1</ecNumber>
    </recommendedName>
</protein>
<evidence type="ECO:0000256" key="4">
    <source>
        <dbReference type="ARBA" id="ARBA00022741"/>
    </source>
</evidence>
<evidence type="ECO:0000256" key="5">
    <source>
        <dbReference type="ARBA" id="ARBA00022777"/>
    </source>
</evidence>
<dbReference type="GO" id="GO:0035556">
    <property type="term" value="P:intracellular signal transduction"/>
    <property type="evidence" value="ECO:0007669"/>
    <property type="project" value="TreeGrafter"/>
</dbReference>
<evidence type="ECO:0000256" key="8">
    <source>
        <dbReference type="ARBA" id="ARBA00048679"/>
    </source>
</evidence>
<dbReference type="Gene3D" id="1.10.8.10">
    <property type="entry name" value="DNA helicase RuvA subunit, C-terminal domain"/>
    <property type="match status" value="1"/>
</dbReference>
<feature type="domain" description="Protein kinase" evidence="11">
    <location>
        <begin position="35"/>
        <end position="285"/>
    </location>
</feature>
<dbReference type="GO" id="GO:0005524">
    <property type="term" value="F:ATP binding"/>
    <property type="evidence" value="ECO:0007669"/>
    <property type="project" value="UniProtKB-UniRule"/>
</dbReference>
<evidence type="ECO:0000313" key="13">
    <source>
        <dbReference type="Proteomes" id="UP001488838"/>
    </source>
</evidence>
<evidence type="ECO:0000256" key="1">
    <source>
        <dbReference type="ARBA" id="ARBA00012513"/>
    </source>
</evidence>
<keyword evidence="6 9" id="KW-0067">ATP-binding</keyword>
<dbReference type="InterPro" id="IPR011009">
    <property type="entry name" value="Kinase-like_dom_sf"/>
</dbReference>
<evidence type="ECO:0000259" key="11">
    <source>
        <dbReference type="PROSITE" id="PS50011"/>
    </source>
</evidence>
<sequence>MEIIKTISSKTREEETMQLALNASAYEEETITDHYIILNTLGKGTFAEVKLACHLLTNMKVAVKILANGEGKDRKNRNELNIMKELDHPYIIKLFHIIDNKDHTYMVLEFAAHGDLAKHIERGGPLQQKQAQHIFCQMACAVHYCHDNGIAHRDIKLDNILLDGKGNIKLCDFGLAIRVSSGEKCKGFCGTVEYCAPELFDDKEYDARAVDIWSMAVVLYVMVTASFPFKAKTYPDMKEEMLNPTNYIPYTHSQNVLLVHLIVHMFTVNPEQRPTICDIRQHQWIKDREEFWKLPSSSESFCNNPNPSILLAMWGMGYHPKAISDSLREKKFNNIMATYLISNHESPQDHTKSSTKSLQACVAVSSSGALTSLAPKRRVSEPALPTFDLLDKHQGQVEKCSRKQGSRSLSMPATLCCLLKEDIPPQPVPMCVPEVTPLMSKSVAVGSMVCNELSTGCPFSECISSAQYLSCEKPQEVSSPKNSSDAQNTPSERKDREAPQGMITTENQGTQRSSLQTTSQNKLKGVLPEDESDSKQEGNGYHSGWNAGMLLPLARTNDVMKRGYSEGTECEGLSVGLMTEGSMEPANFHPVVLERNVVIKLMMQRNKAVMEKQFVYNG</sequence>
<keyword evidence="5" id="KW-0418">Kinase</keyword>
<dbReference type="Gene3D" id="1.10.510.10">
    <property type="entry name" value="Transferase(Phosphotransferase) domain 1"/>
    <property type="match status" value="1"/>
</dbReference>
<evidence type="ECO:0000256" key="3">
    <source>
        <dbReference type="ARBA" id="ARBA00022679"/>
    </source>
</evidence>
<evidence type="ECO:0000256" key="9">
    <source>
        <dbReference type="PROSITE-ProRule" id="PRU10141"/>
    </source>
</evidence>
<dbReference type="AlphaFoldDB" id="A0AAW0IA93"/>
<dbReference type="GO" id="GO:0005634">
    <property type="term" value="C:nucleus"/>
    <property type="evidence" value="ECO:0007669"/>
    <property type="project" value="TreeGrafter"/>
</dbReference>
<dbReference type="PROSITE" id="PS00107">
    <property type="entry name" value="PROTEIN_KINASE_ATP"/>
    <property type="match status" value="1"/>
</dbReference>
<dbReference type="PANTHER" id="PTHR24346:SF85">
    <property type="entry name" value="RIKEN CDNA 1810024B03 GENE"/>
    <property type="match status" value="1"/>
</dbReference>
<dbReference type="CDD" id="cd14337">
    <property type="entry name" value="UBA_MARK_Par1"/>
    <property type="match status" value="1"/>
</dbReference>
<evidence type="ECO:0000313" key="12">
    <source>
        <dbReference type="EMBL" id="KAK7811162.1"/>
    </source>
</evidence>
<organism evidence="12 13">
    <name type="scientific">Myodes glareolus</name>
    <name type="common">Bank vole</name>
    <name type="synonym">Clethrionomys glareolus</name>
    <dbReference type="NCBI Taxonomy" id="447135"/>
    <lineage>
        <taxon>Eukaryota</taxon>
        <taxon>Metazoa</taxon>
        <taxon>Chordata</taxon>
        <taxon>Craniata</taxon>
        <taxon>Vertebrata</taxon>
        <taxon>Euteleostomi</taxon>
        <taxon>Mammalia</taxon>
        <taxon>Eutheria</taxon>
        <taxon>Euarchontoglires</taxon>
        <taxon>Glires</taxon>
        <taxon>Rodentia</taxon>
        <taxon>Myomorpha</taxon>
        <taxon>Muroidea</taxon>
        <taxon>Cricetidae</taxon>
        <taxon>Arvicolinae</taxon>
        <taxon>Myodes</taxon>
    </lineage>
</organism>
<keyword evidence="4 9" id="KW-0547">Nucleotide-binding</keyword>
<dbReference type="GO" id="GO:0005829">
    <property type="term" value="C:cytosol"/>
    <property type="evidence" value="ECO:0007669"/>
    <property type="project" value="TreeGrafter"/>
</dbReference>
<dbReference type="CDD" id="cd14003">
    <property type="entry name" value="STKc_AMPK-like"/>
    <property type="match status" value="1"/>
</dbReference>
<comment type="catalytic activity">
    <reaction evidence="7">
        <text>L-threonyl-[protein] + ATP = O-phospho-L-threonyl-[protein] + ADP + H(+)</text>
        <dbReference type="Rhea" id="RHEA:46608"/>
        <dbReference type="Rhea" id="RHEA-COMP:11060"/>
        <dbReference type="Rhea" id="RHEA-COMP:11605"/>
        <dbReference type="ChEBI" id="CHEBI:15378"/>
        <dbReference type="ChEBI" id="CHEBI:30013"/>
        <dbReference type="ChEBI" id="CHEBI:30616"/>
        <dbReference type="ChEBI" id="CHEBI:61977"/>
        <dbReference type="ChEBI" id="CHEBI:456216"/>
        <dbReference type="EC" id="2.7.11.1"/>
    </reaction>
</comment>
<dbReference type="InterPro" id="IPR017441">
    <property type="entry name" value="Protein_kinase_ATP_BS"/>
</dbReference>
<proteinExistence type="predicted"/>